<keyword evidence="2" id="KW-0812">Transmembrane</keyword>
<gene>
    <name evidence="3" type="ORF">L596_008625</name>
</gene>
<feature type="transmembrane region" description="Helical" evidence="2">
    <location>
        <begin position="195"/>
        <end position="218"/>
    </location>
</feature>
<feature type="transmembrane region" description="Helical" evidence="2">
    <location>
        <begin position="24"/>
        <end position="46"/>
    </location>
</feature>
<keyword evidence="2" id="KW-0472">Membrane</keyword>
<evidence type="ECO:0000313" key="4">
    <source>
        <dbReference type="Proteomes" id="UP000298663"/>
    </source>
</evidence>
<reference evidence="3 4" key="2">
    <citation type="journal article" date="2019" name="G3 (Bethesda)">
        <title>Hybrid Assembly of the Genome of the Entomopathogenic Nematode Steinernema carpocapsae Identifies the X-Chromosome.</title>
        <authorList>
            <person name="Serra L."/>
            <person name="Macchietto M."/>
            <person name="Macias-Munoz A."/>
            <person name="McGill C.J."/>
            <person name="Rodriguez I.M."/>
            <person name="Rodriguez B."/>
            <person name="Murad R."/>
            <person name="Mortazavi A."/>
        </authorList>
    </citation>
    <scope>NUCLEOTIDE SEQUENCE [LARGE SCALE GENOMIC DNA]</scope>
    <source>
        <strain evidence="3 4">ALL</strain>
    </source>
</reference>
<protein>
    <recommendedName>
        <fullName evidence="5">Tetraspanin</fullName>
    </recommendedName>
</protein>
<feature type="compositionally biased region" description="Polar residues" evidence="1">
    <location>
        <begin position="284"/>
        <end position="293"/>
    </location>
</feature>
<dbReference type="Proteomes" id="UP000298663">
    <property type="component" value="Unassembled WGS sequence"/>
</dbReference>
<evidence type="ECO:0008006" key="5">
    <source>
        <dbReference type="Google" id="ProtNLM"/>
    </source>
</evidence>
<name>A0A4U5PDB8_STECR</name>
<feature type="compositionally biased region" description="Polar residues" evidence="1">
    <location>
        <begin position="397"/>
        <end position="408"/>
    </location>
</feature>
<dbReference type="EMBL" id="AZBU02000002">
    <property type="protein sequence ID" value="TKR94330.1"/>
    <property type="molecule type" value="Genomic_DNA"/>
</dbReference>
<feature type="compositionally biased region" description="Polar residues" evidence="1">
    <location>
        <begin position="361"/>
        <end position="379"/>
    </location>
</feature>
<sequence>MYNLSVIRELRVAPLHNIPSRPVLISNIMGGVSVLLIMLAVIVLSATTTQWRSIIKANLEKAIPNGTKEVSVIQFYFGCCGRGEDVPTEAWKSLVFQRGNLYSNSMSHPNYLPWSCCNIANEGLCHNIGWERYAIKYTESTWNTEHGPNRTLKVDEHGVGADFKKMVSWQEEGVHSVYAGENCEQAVFWGMVKEVFIPVPILFFIMAFFSAATTILIFNSAKFIREDSEKSFPQRKGPKDGESGKSDGSKGACTEDGVKKEDGDKKKEGDKQLTSRIHALSAKPTASQMQASSAKPLASRMEASSAKPAASRMQASSATKVASRIHALSAKPTASQMQASSAKPLASRMEASSAKPAASRMQASTATKVASQMQVSRANQGPAECKHPQRRKWQAECSHSQRSSPTLL</sequence>
<comment type="caution">
    <text evidence="3">The sequence shown here is derived from an EMBL/GenBank/DDBJ whole genome shotgun (WGS) entry which is preliminary data.</text>
</comment>
<accession>A0A4U5PDB8</accession>
<evidence type="ECO:0000256" key="2">
    <source>
        <dbReference type="SAM" id="Phobius"/>
    </source>
</evidence>
<feature type="region of interest" description="Disordered" evidence="1">
    <location>
        <begin position="228"/>
        <end position="408"/>
    </location>
</feature>
<feature type="compositionally biased region" description="Basic and acidic residues" evidence="1">
    <location>
        <begin position="228"/>
        <end position="248"/>
    </location>
</feature>
<proteinExistence type="predicted"/>
<feature type="compositionally biased region" description="Polar residues" evidence="1">
    <location>
        <begin position="332"/>
        <end position="341"/>
    </location>
</feature>
<evidence type="ECO:0000313" key="3">
    <source>
        <dbReference type="EMBL" id="TKR94330.1"/>
    </source>
</evidence>
<organism evidence="3 4">
    <name type="scientific">Steinernema carpocapsae</name>
    <name type="common">Entomopathogenic nematode</name>
    <dbReference type="NCBI Taxonomy" id="34508"/>
    <lineage>
        <taxon>Eukaryota</taxon>
        <taxon>Metazoa</taxon>
        <taxon>Ecdysozoa</taxon>
        <taxon>Nematoda</taxon>
        <taxon>Chromadorea</taxon>
        <taxon>Rhabditida</taxon>
        <taxon>Tylenchina</taxon>
        <taxon>Panagrolaimomorpha</taxon>
        <taxon>Strongyloidoidea</taxon>
        <taxon>Steinernematidae</taxon>
        <taxon>Steinernema</taxon>
    </lineage>
</organism>
<reference evidence="3 4" key="1">
    <citation type="journal article" date="2015" name="Genome Biol.">
        <title>Comparative genomics of Steinernema reveals deeply conserved gene regulatory networks.</title>
        <authorList>
            <person name="Dillman A.R."/>
            <person name="Macchietto M."/>
            <person name="Porter C.F."/>
            <person name="Rogers A."/>
            <person name="Williams B."/>
            <person name="Antoshechkin I."/>
            <person name="Lee M.M."/>
            <person name="Goodwin Z."/>
            <person name="Lu X."/>
            <person name="Lewis E.E."/>
            <person name="Goodrich-Blair H."/>
            <person name="Stock S.P."/>
            <person name="Adams B.J."/>
            <person name="Sternberg P.W."/>
            <person name="Mortazavi A."/>
        </authorList>
    </citation>
    <scope>NUCLEOTIDE SEQUENCE [LARGE SCALE GENOMIC DNA]</scope>
    <source>
        <strain evidence="3 4">ALL</strain>
    </source>
</reference>
<feature type="compositionally biased region" description="Basic and acidic residues" evidence="1">
    <location>
        <begin position="256"/>
        <end position="273"/>
    </location>
</feature>
<keyword evidence="4" id="KW-1185">Reference proteome</keyword>
<evidence type="ECO:0000256" key="1">
    <source>
        <dbReference type="SAM" id="MobiDB-lite"/>
    </source>
</evidence>
<keyword evidence="2" id="KW-1133">Transmembrane helix</keyword>
<dbReference type="AlphaFoldDB" id="A0A4U5PDB8"/>